<evidence type="ECO:0000256" key="4">
    <source>
        <dbReference type="ARBA" id="ARBA00023082"/>
    </source>
</evidence>
<dbReference type="InterPro" id="IPR013325">
    <property type="entry name" value="RNA_pol_sigma_r2"/>
</dbReference>
<keyword evidence="3" id="KW-0805">Transcription regulation</keyword>
<evidence type="ECO:0000256" key="3">
    <source>
        <dbReference type="ARBA" id="ARBA00023015"/>
    </source>
</evidence>
<dbReference type="Pfam" id="PF08281">
    <property type="entry name" value="Sigma70_r4_2"/>
    <property type="match status" value="1"/>
</dbReference>
<dbReference type="SUPFAM" id="SSF88659">
    <property type="entry name" value="Sigma3 and sigma4 domains of RNA polymerase sigma factors"/>
    <property type="match status" value="1"/>
</dbReference>
<dbReference type="Gene3D" id="1.10.10.10">
    <property type="entry name" value="Winged helix-like DNA-binding domain superfamily/Winged helix DNA-binding domain"/>
    <property type="match status" value="1"/>
</dbReference>
<dbReference type="EMBL" id="CP127294">
    <property type="protein sequence ID" value="WIX83596.1"/>
    <property type="molecule type" value="Genomic_DNA"/>
</dbReference>
<dbReference type="AlphaFoldDB" id="A0A9Y2IQK1"/>
<sequence length="297" mass="31891">MTEVAGGGLTDAVAAFEAARPRLFGIAYRLLGTAADAEDVVQDTWIRWQSTDRDVVRNAEAFLVTTASRLALTAATSARARRELYVGPWLPEPIPTADGTDVTVERGEALELAVLVLLERLTPQERAVYVLKEAFDYPYRDIAGFLDISEQHARQLSHRARGHVTRERGARVSPAERDRLLRAFLAAAQQGDLEGLQSLLAEHAVAYSDGGGVVTAARKPIAGRERVAQYLVRTVGIHGQQVDTSVVAANGQHVVLVSRAGEPLAACWVDASPLGIDQVCFVVNPAKLARLAAAVAG</sequence>
<dbReference type="InterPro" id="IPR013249">
    <property type="entry name" value="RNA_pol_sigma70_r4_t2"/>
</dbReference>
<dbReference type="Proteomes" id="UP001236014">
    <property type="component" value="Chromosome"/>
</dbReference>
<evidence type="ECO:0000256" key="2">
    <source>
        <dbReference type="ARBA" id="ARBA00011344"/>
    </source>
</evidence>
<name>A0A9Y2IQK1_9PSEU</name>
<evidence type="ECO:0000259" key="6">
    <source>
        <dbReference type="Pfam" id="PF04542"/>
    </source>
</evidence>
<dbReference type="GO" id="GO:0003677">
    <property type="term" value="F:DNA binding"/>
    <property type="evidence" value="ECO:0007669"/>
    <property type="project" value="InterPro"/>
</dbReference>
<feature type="domain" description="RNA polymerase sigma-70 region 2" evidence="6">
    <location>
        <begin position="16"/>
        <end position="79"/>
    </location>
</feature>
<comment type="subunit">
    <text evidence="2">Interacts transiently with the RNA polymerase catalytic core formed by RpoA, RpoB, RpoC and RpoZ (2 alpha, 1 beta, 1 beta' and 1 omega subunit) to form the RNA polymerase holoenzyme that can initiate transcription.</text>
</comment>
<dbReference type="InterPro" id="IPR013324">
    <property type="entry name" value="RNA_pol_sigma_r3/r4-like"/>
</dbReference>
<keyword evidence="9" id="KW-1185">Reference proteome</keyword>
<evidence type="ECO:0000256" key="5">
    <source>
        <dbReference type="ARBA" id="ARBA00023163"/>
    </source>
</evidence>
<reference evidence="8 9" key="1">
    <citation type="submission" date="2023-06" db="EMBL/GenBank/DDBJ databases">
        <authorList>
            <person name="Oyuntsetseg B."/>
            <person name="Kim S.B."/>
        </authorList>
    </citation>
    <scope>NUCLEOTIDE SEQUENCE [LARGE SCALE GENOMIC DNA]</scope>
    <source>
        <strain evidence="8 9">2-15</strain>
    </source>
</reference>
<gene>
    <name evidence="8" type="ORF">QRX50_23985</name>
</gene>
<dbReference type="Gene3D" id="1.10.1740.10">
    <property type="match status" value="1"/>
</dbReference>
<organism evidence="8 9">
    <name type="scientific">Amycolatopsis carbonis</name>
    <dbReference type="NCBI Taxonomy" id="715471"/>
    <lineage>
        <taxon>Bacteria</taxon>
        <taxon>Bacillati</taxon>
        <taxon>Actinomycetota</taxon>
        <taxon>Actinomycetes</taxon>
        <taxon>Pseudonocardiales</taxon>
        <taxon>Pseudonocardiaceae</taxon>
        <taxon>Amycolatopsis</taxon>
    </lineage>
</organism>
<protein>
    <submittedName>
        <fullName evidence="8">Sigma-70 family RNA polymerase sigma factor</fullName>
    </submittedName>
</protein>
<evidence type="ECO:0000256" key="1">
    <source>
        <dbReference type="ARBA" id="ARBA00010641"/>
    </source>
</evidence>
<dbReference type="GO" id="GO:0006352">
    <property type="term" value="P:DNA-templated transcription initiation"/>
    <property type="evidence" value="ECO:0007669"/>
    <property type="project" value="InterPro"/>
</dbReference>
<dbReference type="PANTHER" id="PTHR30173">
    <property type="entry name" value="SIGMA 19 FACTOR"/>
    <property type="match status" value="1"/>
</dbReference>
<dbReference type="SUPFAM" id="SSF88946">
    <property type="entry name" value="Sigma2 domain of RNA polymerase sigma factors"/>
    <property type="match status" value="1"/>
</dbReference>
<keyword evidence="4" id="KW-0731">Sigma factor</keyword>
<dbReference type="GO" id="GO:0016987">
    <property type="term" value="F:sigma factor activity"/>
    <property type="evidence" value="ECO:0007669"/>
    <property type="project" value="UniProtKB-KW"/>
</dbReference>
<dbReference type="InterPro" id="IPR007627">
    <property type="entry name" value="RNA_pol_sigma70_r2"/>
</dbReference>
<dbReference type="NCBIfam" id="TIGR02937">
    <property type="entry name" value="sigma70-ECF"/>
    <property type="match status" value="1"/>
</dbReference>
<feature type="domain" description="RNA polymerase sigma factor 70 region 4 type 2" evidence="7">
    <location>
        <begin position="113"/>
        <end position="163"/>
    </location>
</feature>
<accession>A0A9Y2IQK1</accession>
<evidence type="ECO:0000313" key="8">
    <source>
        <dbReference type="EMBL" id="WIX83596.1"/>
    </source>
</evidence>
<dbReference type="InterPro" id="IPR032710">
    <property type="entry name" value="NTF2-like_dom_sf"/>
</dbReference>
<dbReference type="SUPFAM" id="SSF54427">
    <property type="entry name" value="NTF2-like"/>
    <property type="match status" value="1"/>
</dbReference>
<dbReference type="InterPro" id="IPR014284">
    <property type="entry name" value="RNA_pol_sigma-70_dom"/>
</dbReference>
<keyword evidence="5" id="KW-0804">Transcription</keyword>
<evidence type="ECO:0000259" key="7">
    <source>
        <dbReference type="Pfam" id="PF08281"/>
    </source>
</evidence>
<dbReference type="InterPro" id="IPR036388">
    <property type="entry name" value="WH-like_DNA-bd_sf"/>
</dbReference>
<proteinExistence type="inferred from homology"/>
<dbReference type="Pfam" id="PF04542">
    <property type="entry name" value="Sigma70_r2"/>
    <property type="match status" value="1"/>
</dbReference>
<dbReference type="Gene3D" id="3.10.450.50">
    <property type="match status" value="1"/>
</dbReference>
<comment type="similarity">
    <text evidence="1">Belongs to the sigma-70 factor family. ECF subfamily.</text>
</comment>
<dbReference type="InterPro" id="IPR052704">
    <property type="entry name" value="ECF_Sigma-70_Domain"/>
</dbReference>
<dbReference type="PANTHER" id="PTHR30173:SF36">
    <property type="entry name" value="ECF RNA POLYMERASE SIGMA FACTOR SIGJ"/>
    <property type="match status" value="1"/>
</dbReference>
<evidence type="ECO:0000313" key="9">
    <source>
        <dbReference type="Proteomes" id="UP001236014"/>
    </source>
</evidence>
<dbReference type="KEGG" id="acab:QRX50_23985"/>
<dbReference type="RefSeq" id="WP_285974145.1">
    <property type="nucleotide sequence ID" value="NZ_CP127294.1"/>
</dbReference>